<gene>
    <name evidence="1" type="ORF">K491DRAFT_434676</name>
</gene>
<evidence type="ECO:0000313" key="2">
    <source>
        <dbReference type="Proteomes" id="UP000799324"/>
    </source>
</evidence>
<sequence>MQRRWCCLEERGMKDNLTINTLNLKLGLLCPCMLVTMHHVNNVNNKRFLLKLKLSLCT</sequence>
<protein>
    <submittedName>
        <fullName evidence="1">Uncharacterized protein</fullName>
    </submittedName>
</protein>
<dbReference type="EMBL" id="MU004352">
    <property type="protein sequence ID" value="KAF2655208.1"/>
    <property type="molecule type" value="Genomic_DNA"/>
</dbReference>
<keyword evidence="2" id="KW-1185">Reference proteome</keyword>
<proteinExistence type="predicted"/>
<accession>A0A6A6T8M5</accession>
<name>A0A6A6T8M5_9PLEO</name>
<dbReference type="Proteomes" id="UP000799324">
    <property type="component" value="Unassembled WGS sequence"/>
</dbReference>
<evidence type="ECO:0000313" key="1">
    <source>
        <dbReference type="EMBL" id="KAF2655208.1"/>
    </source>
</evidence>
<dbReference type="AlphaFoldDB" id="A0A6A6T8M5"/>
<reference evidence="1" key="1">
    <citation type="journal article" date="2020" name="Stud. Mycol.">
        <title>101 Dothideomycetes genomes: a test case for predicting lifestyles and emergence of pathogens.</title>
        <authorList>
            <person name="Haridas S."/>
            <person name="Albert R."/>
            <person name="Binder M."/>
            <person name="Bloem J."/>
            <person name="Labutti K."/>
            <person name="Salamov A."/>
            <person name="Andreopoulos B."/>
            <person name="Baker S."/>
            <person name="Barry K."/>
            <person name="Bills G."/>
            <person name="Bluhm B."/>
            <person name="Cannon C."/>
            <person name="Castanera R."/>
            <person name="Culley D."/>
            <person name="Daum C."/>
            <person name="Ezra D."/>
            <person name="Gonzalez J."/>
            <person name="Henrissat B."/>
            <person name="Kuo A."/>
            <person name="Liang C."/>
            <person name="Lipzen A."/>
            <person name="Lutzoni F."/>
            <person name="Magnuson J."/>
            <person name="Mondo S."/>
            <person name="Nolan M."/>
            <person name="Ohm R."/>
            <person name="Pangilinan J."/>
            <person name="Park H.-J."/>
            <person name="Ramirez L."/>
            <person name="Alfaro M."/>
            <person name="Sun H."/>
            <person name="Tritt A."/>
            <person name="Yoshinaga Y."/>
            <person name="Zwiers L.-H."/>
            <person name="Turgeon B."/>
            <person name="Goodwin S."/>
            <person name="Spatafora J."/>
            <person name="Crous P."/>
            <person name="Grigoriev I."/>
        </authorList>
    </citation>
    <scope>NUCLEOTIDE SEQUENCE</scope>
    <source>
        <strain evidence="1">CBS 122681</strain>
    </source>
</reference>
<organism evidence="1 2">
    <name type="scientific">Lophiostoma macrostomum CBS 122681</name>
    <dbReference type="NCBI Taxonomy" id="1314788"/>
    <lineage>
        <taxon>Eukaryota</taxon>
        <taxon>Fungi</taxon>
        <taxon>Dikarya</taxon>
        <taxon>Ascomycota</taxon>
        <taxon>Pezizomycotina</taxon>
        <taxon>Dothideomycetes</taxon>
        <taxon>Pleosporomycetidae</taxon>
        <taxon>Pleosporales</taxon>
        <taxon>Lophiostomataceae</taxon>
        <taxon>Lophiostoma</taxon>
    </lineage>
</organism>